<feature type="compositionally biased region" description="Low complexity" evidence="1">
    <location>
        <begin position="18"/>
        <end position="32"/>
    </location>
</feature>
<evidence type="ECO:0000313" key="2">
    <source>
        <dbReference type="EMBL" id="KAJ1213782.1"/>
    </source>
</evidence>
<feature type="compositionally biased region" description="Polar residues" evidence="1">
    <location>
        <begin position="59"/>
        <end position="80"/>
    </location>
</feature>
<proteinExistence type="predicted"/>
<name>A0AAV7WMD6_PLEWA</name>
<organism evidence="2 3">
    <name type="scientific">Pleurodeles waltl</name>
    <name type="common">Iberian ribbed newt</name>
    <dbReference type="NCBI Taxonomy" id="8319"/>
    <lineage>
        <taxon>Eukaryota</taxon>
        <taxon>Metazoa</taxon>
        <taxon>Chordata</taxon>
        <taxon>Craniata</taxon>
        <taxon>Vertebrata</taxon>
        <taxon>Euteleostomi</taxon>
        <taxon>Amphibia</taxon>
        <taxon>Batrachia</taxon>
        <taxon>Caudata</taxon>
        <taxon>Salamandroidea</taxon>
        <taxon>Salamandridae</taxon>
        <taxon>Pleurodelinae</taxon>
        <taxon>Pleurodeles</taxon>
    </lineage>
</organism>
<feature type="compositionally biased region" description="Low complexity" evidence="1">
    <location>
        <begin position="203"/>
        <end position="212"/>
    </location>
</feature>
<keyword evidence="3" id="KW-1185">Reference proteome</keyword>
<dbReference type="AlphaFoldDB" id="A0AAV7WMD6"/>
<sequence>MSSTKTSRVGQKLLHANISTSISSAISGSSTSKGRTSVRGPKSSKRPMRHQMMQAAPPRTNQPAIKTLGPTSKAQHQKIQSGPAYPRDPASGLTGQRHSMEFQEPPLPDRSADPGGPASLHQVSTARQPPAPLQSRAGPDAQAALPRGPHHQAACSEPGAGQISLGGCGPKRPPNVPPRKHSPLVPLPRGPKVFLSHPRESGAAHAAGQAPAAGPPPAQPAPRRSSAGAPAAETWRQAATT</sequence>
<feature type="region of interest" description="Disordered" evidence="1">
    <location>
        <begin position="1"/>
        <end position="241"/>
    </location>
</feature>
<dbReference type="EMBL" id="JANPWB010000001">
    <property type="protein sequence ID" value="KAJ1213782.1"/>
    <property type="molecule type" value="Genomic_DNA"/>
</dbReference>
<comment type="caution">
    <text evidence="2">The sequence shown here is derived from an EMBL/GenBank/DDBJ whole genome shotgun (WGS) entry which is preliminary data.</text>
</comment>
<dbReference type="Proteomes" id="UP001066276">
    <property type="component" value="Chromosome 1_1"/>
</dbReference>
<protein>
    <submittedName>
        <fullName evidence="2">Uncharacterized protein</fullName>
    </submittedName>
</protein>
<evidence type="ECO:0000313" key="3">
    <source>
        <dbReference type="Proteomes" id="UP001066276"/>
    </source>
</evidence>
<feature type="compositionally biased region" description="Low complexity" evidence="1">
    <location>
        <begin position="221"/>
        <end position="232"/>
    </location>
</feature>
<gene>
    <name evidence="2" type="ORF">NDU88_001413</name>
</gene>
<evidence type="ECO:0000256" key="1">
    <source>
        <dbReference type="SAM" id="MobiDB-lite"/>
    </source>
</evidence>
<reference evidence="2" key="1">
    <citation type="journal article" date="2022" name="bioRxiv">
        <title>Sequencing and chromosome-scale assembly of the giantPleurodeles waltlgenome.</title>
        <authorList>
            <person name="Brown T."/>
            <person name="Elewa A."/>
            <person name="Iarovenko S."/>
            <person name="Subramanian E."/>
            <person name="Araus A.J."/>
            <person name="Petzold A."/>
            <person name="Susuki M."/>
            <person name="Suzuki K.-i.T."/>
            <person name="Hayashi T."/>
            <person name="Toyoda A."/>
            <person name="Oliveira C."/>
            <person name="Osipova E."/>
            <person name="Leigh N.D."/>
            <person name="Simon A."/>
            <person name="Yun M.H."/>
        </authorList>
    </citation>
    <scope>NUCLEOTIDE SEQUENCE</scope>
    <source>
        <strain evidence="2">20211129_DDA</strain>
        <tissue evidence="2">Liver</tissue>
    </source>
</reference>
<accession>A0AAV7WMD6</accession>